<dbReference type="EMBL" id="FOFV01000028">
    <property type="protein sequence ID" value="SES41483.1"/>
    <property type="molecule type" value="Genomic_DNA"/>
</dbReference>
<accession>A0A1H9X754</accession>
<evidence type="ECO:0000313" key="1">
    <source>
        <dbReference type="EMBL" id="SES41483.1"/>
    </source>
</evidence>
<organism evidence="1 2">
    <name type="scientific">Lentzea albida</name>
    <dbReference type="NCBI Taxonomy" id="65499"/>
    <lineage>
        <taxon>Bacteria</taxon>
        <taxon>Bacillati</taxon>
        <taxon>Actinomycetota</taxon>
        <taxon>Actinomycetes</taxon>
        <taxon>Pseudonocardiales</taxon>
        <taxon>Pseudonocardiaceae</taxon>
        <taxon>Lentzea</taxon>
    </lineage>
</organism>
<dbReference type="AlphaFoldDB" id="A0A1H9X754"/>
<name>A0A1H9X754_9PSEU</name>
<keyword evidence="2" id="KW-1185">Reference proteome</keyword>
<reference evidence="2" key="1">
    <citation type="submission" date="2016-10" db="EMBL/GenBank/DDBJ databases">
        <authorList>
            <person name="Varghese N."/>
            <person name="Submissions S."/>
        </authorList>
    </citation>
    <scope>NUCLEOTIDE SEQUENCE [LARGE SCALE GENOMIC DNA]</scope>
    <source>
        <strain evidence="2">DSM 44437</strain>
    </source>
</reference>
<proteinExistence type="predicted"/>
<protein>
    <submittedName>
        <fullName evidence="1">Uncharacterized protein</fullName>
    </submittedName>
</protein>
<evidence type="ECO:0000313" key="2">
    <source>
        <dbReference type="Proteomes" id="UP000199503"/>
    </source>
</evidence>
<gene>
    <name evidence="1" type="ORF">SAMN04488000_1286</name>
</gene>
<dbReference type="Proteomes" id="UP000199503">
    <property type="component" value="Unassembled WGS sequence"/>
</dbReference>
<sequence>MSVSVRGAAVAGVSAGAVMEVSLVGVVLSPVAGVEWNRPVASSETPP</sequence>